<dbReference type="GeneID" id="96780006"/>
<dbReference type="EC" id="2.1.1.72" evidence="2"/>
<evidence type="ECO:0000256" key="3">
    <source>
        <dbReference type="ARBA" id="ARBA00022603"/>
    </source>
</evidence>
<dbReference type="PROSITE" id="PS00092">
    <property type="entry name" value="N6_MTASE"/>
    <property type="match status" value="1"/>
</dbReference>
<dbReference type="InterPro" id="IPR052916">
    <property type="entry name" value="Type-I_RE_MTase_Subunit"/>
</dbReference>
<dbReference type="GO" id="GO:0008170">
    <property type="term" value="F:N-methyltransferase activity"/>
    <property type="evidence" value="ECO:0007669"/>
    <property type="project" value="InterPro"/>
</dbReference>
<evidence type="ECO:0000256" key="6">
    <source>
        <dbReference type="ARBA" id="ARBA00022747"/>
    </source>
</evidence>
<dbReference type="PANTHER" id="PTHR42998:SF1">
    <property type="entry name" value="TYPE I RESTRICTION ENZYME HINDI METHYLASE SUBUNIT"/>
    <property type="match status" value="1"/>
</dbReference>
<dbReference type="PRINTS" id="PR00507">
    <property type="entry name" value="N12N6MTFRASE"/>
</dbReference>
<dbReference type="EMBL" id="VUNR01000048">
    <property type="protein sequence ID" value="MSU10038.1"/>
    <property type="molecule type" value="Genomic_DNA"/>
</dbReference>
<comment type="similarity">
    <text evidence="1">Belongs to the N(4)/N(6)-methyltransferase family.</text>
</comment>
<comment type="caution">
    <text evidence="10">The sequence shown here is derived from an EMBL/GenBank/DDBJ whole genome shotgun (WGS) entry which is preliminary data.</text>
</comment>
<evidence type="ECO:0000256" key="5">
    <source>
        <dbReference type="ARBA" id="ARBA00022691"/>
    </source>
</evidence>
<sequence>MATGTTNVGFEEKLWLAADKLRSNMDAAEYKHVVLGLIFLKYVSDSFTEKYKALKAEGYGYEEDRDEYTADNIFWVPTDARWENIKAHATSTDIGEVIDNAMDAIEKDNTALKGVLTKNYSRPELDKTRLGELVTLFTNIDVGTTAAQEKDVLGRVYEYFLGKFASAEGKLGGEFYTPSCIVRTLVEMLEPFEGQIFDPACGSGGMFCQSARFVKEHQGNIMDISIFGQESNPTTWKLAKMNLAIRGLEANLGKHNADSFHDDQHKTLKANYILANPPFNISDWGGERLQEDIRWKYGTPPAGNANFAWLQHMLHHLNPVGGVAGTVLANGSLSTTTSNEGVIRTNMVKDDVVECIVSLPGQLFYTTGIPVSLWIMRKGKTDAAKGKVLFIDARNLGHMIDRKVRELSEEDIQQIAKTYHNWRQGKEYEDVKGFCASITLEGIEKQEYILTPGRYVGIPEQEDDGEPFEEKMARLTTELYGLFKESHSLEEAIKKNLAAIGYGE</sequence>
<dbReference type="GO" id="GO:0009307">
    <property type="term" value="P:DNA restriction-modification system"/>
    <property type="evidence" value="ECO:0007669"/>
    <property type="project" value="UniProtKB-KW"/>
</dbReference>
<feature type="domain" description="DNA methylase adenine-specific" evidence="8">
    <location>
        <begin position="149"/>
        <end position="463"/>
    </location>
</feature>
<keyword evidence="3 10" id="KW-0489">Methyltransferase</keyword>
<dbReference type="GO" id="GO:0032259">
    <property type="term" value="P:methylation"/>
    <property type="evidence" value="ECO:0007669"/>
    <property type="project" value="UniProtKB-KW"/>
</dbReference>
<dbReference type="InterPro" id="IPR022749">
    <property type="entry name" value="D12N6_MeTrfase_N"/>
</dbReference>
<name>A0A6I2UEK7_9FIRM</name>
<dbReference type="InterPro" id="IPR002052">
    <property type="entry name" value="DNA_methylase_N6_adenine_CS"/>
</dbReference>
<evidence type="ECO:0000259" key="8">
    <source>
        <dbReference type="Pfam" id="PF02384"/>
    </source>
</evidence>
<dbReference type="InterPro" id="IPR029063">
    <property type="entry name" value="SAM-dependent_MTases_sf"/>
</dbReference>
<dbReference type="SUPFAM" id="SSF53335">
    <property type="entry name" value="S-adenosyl-L-methionine-dependent methyltransferases"/>
    <property type="match status" value="1"/>
</dbReference>
<dbReference type="PANTHER" id="PTHR42998">
    <property type="entry name" value="TYPE I RESTRICTION ENZYME HINDVIIP M PROTEIN-RELATED"/>
    <property type="match status" value="1"/>
</dbReference>
<evidence type="ECO:0000259" key="9">
    <source>
        <dbReference type="Pfam" id="PF12161"/>
    </source>
</evidence>
<evidence type="ECO:0000313" key="10">
    <source>
        <dbReference type="EMBL" id="MSU10038.1"/>
    </source>
</evidence>
<gene>
    <name evidence="10" type="ORF">FYJ84_13820</name>
</gene>
<dbReference type="InterPro" id="IPR003356">
    <property type="entry name" value="DNA_methylase_A-5"/>
</dbReference>
<dbReference type="AlphaFoldDB" id="A0A6I2UEK7"/>
<accession>A0A6I2UEK7</accession>
<dbReference type="Pfam" id="PF02384">
    <property type="entry name" value="N6_Mtase"/>
    <property type="match status" value="1"/>
</dbReference>
<evidence type="ECO:0000256" key="4">
    <source>
        <dbReference type="ARBA" id="ARBA00022679"/>
    </source>
</evidence>
<feature type="domain" description="N6 adenine-specific DNA methyltransferase N-terminal" evidence="9">
    <location>
        <begin position="11"/>
        <end position="137"/>
    </location>
</feature>
<proteinExistence type="inferred from homology"/>
<protein>
    <recommendedName>
        <fullName evidence="2">site-specific DNA-methyltransferase (adenine-specific)</fullName>
        <ecNumber evidence="2">2.1.1.72</ecNumber>
    </recommendedName>
</protein>
<evidence type="ECO:0000256" key="2">
    <source>
        <dbReference type="ARBA" id="ARBA00011900"/>
    </source>
</evidence>
<dbReference type="Proteomes" id="UP000433181">
    <property type="component" value="Unassembled WGS sequence"/>
</dbReference>
<dbReference type="InterPro" id="IPR038333">
    <property type="entry name" value="T1MK-like_N_sf"/>
</dbReference>
<evidence type="ECO:0000256" key="1">
    <source>
        <dbReference type="ARBA" id="ARBA00006594"/>
    </source>
</evidence>
<dbReference type="RefSeq" id="WP_154408203.1">
    <property type="nucleotide sequence ID" value="NZ_VUNR01000048.1"/>
</dbReference>
<comment type="catalytic activity">
    <reaction evidence="7">
        <text>a 2'-deoxyadenosine in DNA + S-adenosyl-L-methionine = an N(6)-methyl-2'-deoxyadenosine in DNA + S-adenosyl-L-homocysteine + H(+)</text>
        <dbReference type="Rhea" id="RHEA:15197"/>
        <dbReference type="Rhea" id="RHEA-COMP:12418"/>
        <dbReference type="Rhea" id="RHEA-COMP:12419"/>
        <dbReference type="ChEBI" id="CHEBI:15378"/>
        <dbReference type="ChEBI" id="CHEBI:57856"/>
        <dbReference type="ChEBI" id="CHEBI:59789"/>
        <dbReference type="ChEBI" id="CHEBI:90615"/>
        <dbReference type="ChEBI" id="CHEBI:90616"/>
        <dbReference type="EC" id="2.1.1.72"/>
    </reaction>
</comment>
<keyword evidence="4 10" id="KW-0808">Transferase</keyword>
<reference evidence="10 11" key="1">
    <citation type="submission" date="2019-08" db="EMBL/GenBank/DDBJ databases">
        <title>In-depth cultivation of the pig gut microbiome towards novel bacterial diversity and tailored functional studies.</title>
        <authorList>
            <person name="Wylensek D."/>
            <person name="Hitch T.C.A."/>
            <person name="Clavel T."/>
        </authorList>
    </citation>
    <scope>NUCLEOTIDE SEQUENCE [LARGE SCALE GENOMIC DNA]</scope>
    <source>
        <strain evidence="10 11">WCA-693-APC-5D-A</strain>
    </source>
</reference>
<evidence type="ECO:0000256" key="7">
    <source>
        <dbReference type="ARBA" id="ARBA00047942"/>
    </source>
</evidence>
<organism evidence="10 11">
    <name type="scientific">Anaerovibrio slackiae</name>
    <dbReference type="NCBI Taxonomy" id="2652309"/>
    <lineage>
        <taxon>Bacteria</taxon>
        <taxon>Bacillati</taxon>
        <taxon>Bacillota</taxon>
        <taxon>Negativicutes</taxon>
        <taxon>Selenomonadales</taxon>
        <taxon>Selenomonadaceae</taxon>
        <taxon>Anaerovibrio</taxon>
    </lineage>
</organism>
<keyword evidence="5" id="KW-0949">S-adenosyl-L-methionine</keyword>
<evidence type="ECO:0000313" key="11">
    <source>
        <dbReference type="Proteomes" id="UP000433181"/>
    </source>
</evidence>
<keyword evidence="11" id="KW-1185">Reference proteome</keyword>
<dbReference type="GO" id="GO:0009007">
    <property type="term" value="F:site-specific DNA-methyltransferase (adenine-specific) activity"/>
    <property type="evidence" value="ECO:0007669"/>
    <property type="project" value="UniProtKB-EC"/>
</dbReference>
<dbReference type="Gene3D" id="1.20.1260.30">
    <property type="match status" value="1"/>
</dbReference>
<dbReference type="Pfam" id="PF12161">
    <property type="entry name" value="HsdM_N"/>
    <property type="match status" value="1"/>
</dbReference>
<keyword evidence="6" id="KW-0680">Restriction system</keyword>
<dbReference type="GO" id="GO:0003677">
    <property type="term" value="F:DNA binding"/>
    <property type="evidence" value="ECO:0007669"/>
    <property type="project" value="InterPro"/>
</dbReference>
<dbReference type="Gene3D" id="3.40.50.150">
    <property type="entry name" value="Vaccinia Virus protein VP39"/>
    <property type="match status" value="1"/>
</dbReference>